<evidence type="ECO:0000313" key="4">
    <source>
        <dbReference type="EMBL" id="KLK89946.1"/>
    </source>
</evidence>
<dbReference type="PANTHER" id="PTHR37302:SF1">
    <property type="entry name" value="PROTEIN DINB"/>
    <property type="match status" value="1"/>
</dbReference>
<feature type="binding site" evidence="3">
    <location>
        <position position="137"/>
    </location>
    <ligand>
        <name>a divalent metal cation</name>
        <dbReference type="ChEBI" id="CHEBI:60240"/>
    </ligand>
</feature>
<sequence>MKPHFAMMAAYNAWCNERIYEAAAQLSDEDYRADRGAFFKSLHGTLNHILVADRIWLKRFTGEGEVANRLDAILFESLSDLKEARRKEDERIVAYVDGLSAADLVGRIRYRTMSSPTDIEQPLAPALMHFFNHQTHHRGQAHCLLTSFGLDAPSLDLIAFQRISGMGMT</sequence>
<dbReference type="Proteomes" id="UP000035489">
    <property type="component" value="Unassembled WGS sequence"/>
</dbReference>
<accession>A0A0H1R557</accession>
<dbReference type="Pfam" id="PF05163">
    <property type="entry name" value="DinB"/>
    <property type="match status" value="1"/>
</dbReference>
<evidence type="ECO:0000256" key="1">
    <source>
        <dbReference type="ARBA" id="ARBA00008635"/>
    </source>
</evidence>
<keyword evidence="2 3" id="KW-0479">Metal-binding</keyword>
<comment type="similarity">
    <text evidence="1">Belongs to the DinB family.</text>
</comment>
<feature type="binding site" evidence="3">
    <location>
        <position position="48"/>
    </location>
    <ligand>
        <name>a divalent metal cation</name>
        <dbReference type="ChEBI" id="CHEBI:60240"/>
    </ligand>
</feature>
<dbReference type="RefSeq" id="WP_047192399.1">
    <property type="nucleotide sequence ID" value="NZ_LCYG01000108.1"/>
</dbReference>
<proteinExistence type="inferred from homology"/>
<dbReference type="OrthoDB" id="9807509at2"/>
<feature type="binding site" evidence="3">
    <location>
        <position position="133"/>
    </location>
    <ligand>
        <name>a divalent metal cation</name>
        <dbReference type="ChEBI" id="CHEBI:60240"/>
    </ligand>
</feature>
<dbReference type="SUPFAM" id="SSF109854">
    <property type="entry name" value="DinB/YfiT-like putative metalloenzymes"/>
    <property type="match status" value="1"/>
</dbReference>
<dbReference type="PANTHER" id="PTHR37302">
    <property type="entry name" value="SLR1116 PROTEIN"/>
    <property type="match status" value="1"/>
</dbReference>
<dbReference type="PATRIC" id="fig|1225564.3.peg.232"/>
<dbReference type="Gene3D" id="1.20.120.450">
    <property type="entry name" value="dinb family like domain"/>
    <property type="match status" value="1"/>
</dbReference>
<reference evidence="4 5" key="1">
    <citation type="submission" date="2015-05" db="EMBL/GenBank/DDBJ databases">
        <title>Draft genome sequence of Microvirga vignae strain BR3299, a novel nitrogen fixing bacteria isolated from Brazil semi-aired region.</title>
        <authorList>
            <person name="Zilli J.E."/>
            <person name="Passos S.R."/>
            <person name="Leite J."/>
            <person name="Baldani J.I."/>
            <person name="Xavier G.R."/>
            <person name="Rumjaneck N.G."/>
            <person name="Simoes-Araujo J.L."/>
        </authorList>
    </citation>
    <scope>NUCLEOTIDE SEQUENCE [LARGE SCALE GENOMIC DNA]</scope>
    <source>
        <strain evidence="4 5">BR3299</strain>
    </source>
</reference>
<dbReference type="InterPro" id="IPR034660">
    <property type="entry name" value="DinB/YfiT-like"/>
</dbReference>
<evidence type="ECO:0000256" key="2">
    <source>
        <dbReference type="ARBA" id="ARBA00022723"/>
    </source>
</evidence>
<dbReference type="InterPro" id="IPR007837">
    <property type="entry name" value="DinB"/>
</dbReference>
<protein>
    <submittedName>
        <fullName evidence="4">Diguanylate cyclase</fullName>
    </submittedName>
</protein>
<dbReference type="STRING" id="1225564.AA309_28485"/>
<gene>
    <name evidence="4" type="ORF">AA309_28485</name>
</gene>
<name>A0A0H1R557_9HYPH</name>
<evidence type="ECO:0000313" key="5">
    <source>
        <dbReference type="Proteomes" id="UP000035489"/>
    </source>
</evidence>
<organism evidence="4 5">
    <name type="scientific">Microvirga vignae</name>
    <dbReference type="NCBI Taxonomy" id="1225564"/>
    <lineage>
        <taxon>Bacteria</taxon>
        <taxon>Pseudomonadati</taxon>
        <taxon>Pseudomonadota</taxon>
        <taxon>Alphaproteobacteria</taxon>
        <taxon>Hyphomicrobiales</taxon>
        <taxon>Methylobacteriaceae</taxon>
        <taxon>Microvirga</taxon>
    </lineage>
</organism>
<dbReference type="AlphaFoldDB" id="A0A0H1R557"/>
<keyword evidence="5" id="KW-1185">Reference proteome</keyword>
<dbReference type="GO" id="GO:0046872">
    <property type="term" value="F:metal ion binding"/>
    <property type="evidence" value="ECO:0007669"/>
    <property type="project" value="UniProtKB-KW"/>
</dbReference>
<evidence type="ECO:0000256" key="3">
    <source>
        <dbReference type="PIRSR" id="PIRSR607837-1"/>
    </source>
</evidence>
<comment type="caution">
    <text evidence="4">The sequence shown here is derived from an EMBL/GenBank/DDBJ whole genome shotgun (WGS) entry which is preliminary data.</text>
</comment>
<dbReference type="EMBL" id="LCYG01000108">
    <property type="protein sequence ID" value="KLK89946.1"/>
    <property type="molecule type" value="Genomic_DNA"/>
</dbReference>